<comment type="caution">
    <text evidence="6">The sequence shown here is derived from an EMBL/GenBank/DDBJ whole genome shotgun (WGS) entry which is preliminary data.</text>
</comment>
<comment type="subcellular location">
    <subcellularLocation>
        <location evidence="5">Cell membrane</location>
        <topology evidence="5">Multi-pass membrane protein</topology>
    </subcellularLocation>
</comment>
<reference evidence="6" key="2">
    <citation type="submission" date="2021-04" db="EMBL/GenBank/DDBJ databases">
        <authorList>
            <person name="Gilroy R."/>
        </authorList>
    </citation>
    <scope>NUCLEOTIDE SEQUENCE</scope>
    <source>
        <strain evidence="6">ChiSxjej3B15-24422</strain>
    </source>
</reference>
<organism evidence="6 7">
    <name type="scientific">Candidatus Eisenbergiella pullistercoris</name>
    <dbReference type="NCBI Taxonomy" id="2838555"/>
    <lineage>
        <taxon>Bacteria</taxon>
        <taxon>Bacillati</taxon>
        <taxon>Bacillota</taxon>
        <taxon>Clostridia</taxon>
        <taxon>Lachnospirales</taxon>
        <taxon>Lachnospiraceae</taxon>
        <taxon>Eisenbergiella</taxon>
    </lineage>
</organism>
<dbReference type="Proteomes" id="UP000824007">
    <property type="component" value="Unassembled WGS sequence"/>
</dbReference>
<protein>
    <recommendedName>
        <fullName evidence="5">UPF0397 protein H9831_02570</fullName>
    </recommendedName>
</protein>
<sequence length="184" mass="19236">MKLKFGIKEVVAIGIGTALFVVLTNAQVPFMVIPNTALQSRVAVLTFFAAVFGPIVGGAIGIIGHALGDALFYGSVWWSWVFPDGLFGIIVGLFAAKYAIKEGGFSGKAIVLFNVVQVVANALAWILLAPVLDILVYAEPANKVFTQGVLAFVGNIVVAGVLGSLLAYAYSKIGAKSSSLSKED</sequence>
<dbReference type="NCBIfam" id="NF010182">
    <property type="entry name" value="PRK13661.1"/>
    <property type="match status" value="1"/>
</dbReference>
<feature type="transmembrane region" description="Helical" evidence="5">
    <location>
        <begin position="45"/>
        <end position="68"/>
    </location>
</feature>
<name>A0A9D1YMC5_9FIRM</name>
<evidence type="ECO:0000313" key="6">
    <source>
        <dbReference type="EMBL" id="HIY59555.1"/>
    </source>
</evidence>
<evidence type="ECO:0000256" key="2">
    <source>
        <dbReference type="ARBA" id="ARBA00022692"/>
    </source>
</evidence>
<feature type="transmembrane region" description="Helical" evidence="5">
    <location>
        <begin position="12"/>
        <end position="33"/>
    </location>
</feature>
<keyword evidence="1 5" id="KW-1003">Cell membrane</keyword>
<evidence type="ECO:0000256" key="5">
    <source>
        <dbReference type="HAMAP-Rule" id="MF_01572"/>
    </source>
</evidence>
<evidence type="ECO:0000256" key="3">
    <source>
        <dbReference type="ARBA" id="ARBA00022989"/>
    </source>
</evidence>
<evidence type="ECO:0000313" key="7">
    <source>
        <dbReference type="Proteomes" id="UP000824007"/>
    </source>
</evidence>
<feature type="transmembrane region" description="Helical" evidence="5">
    <location>
        <begin position="112"/>
        <end position="137"/>
    </location>
</feature>
<feature type="transmembrane region" description="Helical" evidence="5">
    <location>
        <begin position="149"/>
        <end position="170"/>
    </location>
</feature>
<keyword evidence="3 5" id="KW-1133">Transmembrane helix</keyword>
<dbReference type="Pfam" id="PF07155">
    <property type="entry name" value="ECF-ribofla_trS"/>
    <property type="match status" value="1"/>
</dbReference>
<evidence type="ECO:0000256" key="4">
    <source>
        <dbReference type="ARBA" id="ARBA00023136"/>
    </source>
</evidence>
<keyword evidence="2 5" id="KW-0812">Transmembrane</keyword>
<dbReference type="Gene3D" id="1.10.1760.20">
    <property type="match status" value="1"/>
</dbReference>
<dbReference type="EMBL" id="DXDD01000035">
    <property type="protein sequence ID" value="HIY59555.1"/>
    <property type="molecule type" value="Genomic_DNA"/>
</dbReference>
<dbReference type="PANTHER" id="PTHR37815">
    <property type="entry name" value="UPF0397 PROTEIN BC_2624-RELATED"/>
    <property type="match status" value="1"/>
</dbReference>
<reference evidence="6" key="1">
    <citation type="journal article" date="2021" name="PeerJ">
        <title>Extensive microbial diversity within the chicken gut microbiome revealed by metagenomics and culture.</title>
        <authorList>
            <person name="Gilroy R."/>
            <person name="Ravi A."/>
            <person name="Getino M."/>
            <person name="Pursley I."/>
            <person name="Horton D.L."/>
            <person name="Alikhan N.F."/>
            <person name="Baker D."/>
            <person name="Gharbi K."/>
            <person name="Hall N."/>
            <person name="Watson M."/>
            <person name="Adriaenssens E.M."/>
            <person name="Foster-Nyarko E."/>
            <person name="Jarju S."/>
            <person name="Secka A."/>
            <person name="Antonio M."/>
            <person name="Oren A."/>
            <person name="Chaudhuri R.R."/>
            <person name="La Ragione R."/>
            <person name="Hildebrand F."/>
            <person name="Pallen M.J."/>
        </authorList>
    </citation>
    <scope>NUCLEOTIDE SEQUENCE</scope>
    <source>
        <strain evidence="6">ChiSxjej3B15-24422</strain>
    </source>
</reference>
<evidence type="ECO:0000256" key="1">
    <source>
        <dbReference type="ARBA" id="ARBA00022475"/>
    </source>
</evidence>
<dbReference type="HAMAP" id="MF_01572">
    <property type="entry name" value="UPF0397"/>
    <property type="match status" value="1"/>
</dbReference>
<comment type="similarity">
    <text evidence="5">Belongs to the UPF0397 family.</text>
</comment>
<dbReference type="InterPro" id="IPR022914">
    <property type="entry name" value="UPF0397"/>
</dbReference>
<dbReference type="AlphaFoldDB" id="A0A9D1YMC5"/>
<dbReference type="PANTHER" id="PTHR37815:SF3">
    <property type="entry name" value="UPF0397 PROTEIN SPR0429"/>
    <property type="match status" value="1"/>
</dbReference>
<keyword evidence="4 5" id="KW-0472">Membrane</keyword>
<dbReference type="GO" id="GO:0005886">
    <property type="term" value="C:plasma membrane"/>
    <property type="evidence" value="ECO:0007669"/>
    <property type="project" value="UniProtKB-SubCell"/>
</dbReference>
<proteinExistence type="inferred from homology"/>
<gene>
    <name evidence="6" type="ORF">H9831_02570</name>
</gene>
<accession>A0A9D1YMC5</accession>
<feature type="transmembrane region" description="Helical" evidence="5">
    <location>
        <begin position="80"/>
        <end position="100"/>
    </location>
</feature>
<dbReference type="InterPro" id="IPR009825">
    <property type="entry name" value="ECF_substrate-spec-like"/>
</dbReference>